<sequence>MNNWLIPQLLSIILLIININENSANVEQQYTTKYDNIDVDRILHSKRLLLAYVNCLLDKGPCSPEGRELKKYVPDALASDCVKCTEIQKKQAGKVFSFLLQNYRNEWNMLLDKYDPEGNFRTKYAIDDDYDYSDLDSAK</sequence>
<organism evidence="2">
    <name type="scientific">Hycleus cichorii</name>
    <dbReference type="NCBI Taxonomy" id="1270216"/>
    <lineage>
        <taxon>Eukaryota</taxon>
        <taxon>Metazoa</taxon>
        <taxon>Ecdysozoa</taxon>
        <taxon>Arthropoda</taxon>
        <taxon>Hexapoda</taxon>
        <taxon>Insecta</taxon>
        <taxon>Pterygota</taxon>
        <taxon>Neoptera</taxon>
        <taxon>Endopterygota</taxon>
        <taxon>Coleoptera</taxon>
        <taxon>Polyphaga</taxon>
        <taxon>Cucujiformia</taxon>
        <taxon>Meloidae</taxon>
        <taxon>Meloinae</taxon>
        <taxon>Hycleus</taxon>
    </lineage>
</organism>
<dbReference type="Pfam" id="PF03392">
    <property type="entry name" value="OS-D"/>
    <property type="match status" value="1"/>
</dbReference>
<dbReference type="Gene3D" id="1.10.2080.10">
    <property type="entry name" value="Insect odorant-binding protein A10/Ejaculatory bulb-specific protein 3"/>
    <property type="match status" value="1"/>
</dbReference>
<dbReference type="PANTHER" id="PTHR11257:SF12">
    <property type="entry name" value="EJACULATORY BULB-SPECIFIC PROTEIN 3-RELATED"/>
    <property type="match status" value="1"/>
</dbReference>
<dbReference type="EMBL" id="MF385130">
    <property type="protein sequence ID" value="AWT23302.1"/>
    <property type="molecule type" value="mRNA"/>
</dbReference>
<proteinExistence type="evidence at transcript level"/>
<dbReference type="InterPro" id="IPR005055">
    <property type="entry name" value="A10/PebIII"/>
</dbReference>
<reference evidence="2" key="1">
    <citation type="submission" date="2017-06" db="EMBL/GenBank/DDBJ databases">
        <title>Comparative transcriptome analysis of chemosensory genes in two sister blister beetles provides insights into chemosensory adaptability.</title>
        <authorList>
            <person name="Wu Y."/>
            <person name="Chen X."/>
        </authorList>
    </citation>
    <scope>NUCLEOTIDE SEQUENCE</scope>
</reference>
<dbReference type="SUPFAM" id="SSF100910">
    <property type="entry name" value="Chemosensory protein Csp2"/>
    <property type="match status" value="1"/>
</dbReference>
<protein>
    <submittedName>
        <fullName evidence="2">CSP2</fullName>
    </submittedName>
</protein>
<feature type="chain" id="PRO_5015863340" evidence="1">
    <location>
        <begin position="25"/>
        <end position="139"/>
    </location>
</feature>
<evidence type="ECO:0000256" key="1">
    <source>
        <dbReference type="SAM" id="SignalP"/>
    </source>
</evidence>
<keyword evidence="1" id="KW-0732">Signal</keyword>
<feature type="signal peptide" evidence="1">
    <location>
        <begin position="1"/>
        <end position="24"/>
    </location>
</feature>
<dbReference type="InterPro" id="IPR036682">
    <property type="entry name" value="OS_D_A10/PebIII_sf"/>
</dbReference>
<evidence type="ECO:0000313" key="2">
    <source>
        <dbReference type="EMBL" id="AWT23302.1"/>
    </source>
</evidence>
<accession>A0A2U9NJF4</accession>
<dbReference type="PANTHER" id="PTHR11257">
    <property type="entry name" value="CHEMOSENSORY PROTEIN-RELATED"/>
    <property type="match status" value="1"/>
</dbReference>
<name>A0A2U9NJF4_9CUCU</name>
<dbReference type="AlphaFoldDB" id="A0A2U9NJF4"/>